<dbReference type="InterPro" id="IPR028082">
    <property type="entry name" value="Peripla_BP_I"/>
</dbReference>
<protein>
    <submittedName>
        <fullName evidence="7">LacI family DNA-binding transcriptional regulator</fullName>
    </submittedName>
</protein>
<dbReference type="Gene3D" id="3.40.50.2300">
    <property type="match status" value="2"/>
</dbReference>
<sequence>MADVARLAGVNASTVSHVVNGTRPVSDGTREAVLRAIAQTGYRHNALARSLATSSTTTLGLASSISANPHFADLVRAVESAARAAGYTLLLGDTHDDAEQELRVVQELADRRVDGVLLAPSPHAGERALPLLRAAGVPTVLVDRFTDDGLDQIAPENVEATAALAGHLADIGHTRVAMVVGMPGLHSSAERLAGYRRTVAERGLDDDPALVVAGGSEPGRAAEAVAALFARAGRPSAVVVGNNAMTIGTMRALRDLGLRVPDDVALACYDDFEWSDLFEPRLTAIAQDVPRMGARAVAMMLERIADPALPARAERVVPALRHRTSCGCRPGRAPRTTASDPGPVPVGTGGRGTLGA</sequence>
<dbReference type="InterPro" id="IPR000843">
    <property type="entry name" value="HTH_LacI"/>
</dbReference>
<keyword evidence="8" id="KW-1185">Reference proteome</keyword>
<dbReference type="CDD" id="cd06267">
    <property type="entry name" value="PBP1_LacI_sugar_binding-like"/>
    <property type="match status" value="1"/>
</dbReference>
<dbReference type="PROSITE" id="PS50932">
    <property type="entry name" value="HTH_LACI_2"/>
    <property type="match status" value="1"/>
</dbReference>
<evidence type="ECO:0000256" key="4">
    <source>
        <dbReference type="ARBA" id="ARBA00023163"/>
    </source>
</evidence>
<dbReference type="PANTHER" id="PTHR30146:SF148">
    <property type="entry name" value="HTH-TYPE TRANSCRIPTIONAL REPRESSOR PURR-RELATED"/>
    <property type="match status" value="1"/>
</dbReference>
<accession>A0ABP8VBP1</accession>
<dbReference type="RefSeq" id="WP_345713777.1">
    <property type="nucleotide sequence ID" value="NZ_BAABIL010000614.1"/>
</dbReference>
<dbReference type="Gene3D" id="1.10.260.40">
    <property type="entry name" value="lambda repressor-like DNA-binding domains"/>
    <property type="match status" value="1"/>
</dbReference>
<evidence type="ECO:0000256" key="3">
    <source>
        <dbReference type="ARBA" id="ARBA00023125"/>
    </source>
</evidence>
<keyword evidence="4" id="KW-0804">Transcription</keyword>
<feature type="compositionally biased region" description="Gly residues" evidence="5">
    <location>
        <begin position="347"/>
        <end position="356"/>
    </location>
</feature>
<evidence type="ECO:0000259" key="6">
    <source>
        <dbReference type="PROSITE" id="PS50932"/>
    </source>
</evidence>
<dbReference type="SMART" id="SM00354">
    <property type="entry name" value="HTH_LACI"/>
    <property type="match status" value="1"/>
</dbReference>
<dbReference type="SUPFAM" id="SSF53822">
    <property type="entry name" value="Periplasmic binding protein-like I"/>
    <property type="match status" value="1"/>
</dbReference>
<proteinExistence type="predicted"/>
<evidence type="ECO:0000313" key="7">
    <source>
        <dbReference type="EMBL" id="GAA4657810.1"/>
    </source>
</evidence>
<dbReference type="InterPro" id="IPR046335">
    <property type="entry name" value="LacI/GalR-like_sensor"/>
</dbReference>
<organism evidence="7 8">
    <name type="scientific">Kineococcus glutinatus</name>
    <dbReference type="NCBI Taxonomy" id="1070872"/>
    <lineage>
        <taxon>Bacteria</taxon>
        <taxon>Bacillati</taxon>
        <taxon>Actinomycetota</taxon>
        <taxon>Actinomycetes</taxon>
        <taxon>Kineosporiales</taxon>
        <taxon>Kineosporiaceae</taxon>
        <taxon>Kineococcus</taxon>
    </lineage>
</organism>
<reference evidence="8" key="1">
    <citation type="journal article" date="2019" name="Int. J. Syst. Evol. Microbiol.">
        <title>The Global Catalogue of Microorganisms (GCM) 10K type strain sequencing project: providing services to taxonomists for standard genome sequencing and annotation.</title>
        <authorList>
            <consortium name="The Broad Institute Genomics Platform"/>
            <consortium name="The Broad Institute Genome Sequencing Center for Infectious Disease"/>
            <person name="Wu L."/>
            <person name="Ma J."/>
        </authorList>
    </citation>
    <scope>NUCLEOTIDE SEQUENCE [LARGE SCALE GENOMIC DNA]</scope>
    <source>
        <strain evidence="8">JCM 18126</strain>
    </source>
</reference>
<dbReference type="Pfam" id="PF00356">
    <property type="entry name" value="LacI"/>
    <property type="match status" value="1"/>
</dbReference>
<dbReference type="SUPFAM" id="SSF47413">
    <property type="entry name" value="lambda repressor-like DNA-binding domains"/>
    <property type="match status" value="1"/>
</dbReference>
<keyword evidence="3 7" id="KW-0238">DNA-binding</keyword>
<evidence type="ECO:0000256" key="5">
    <source>
        <dbReference type="SAM" id="MobiDB-lite"/>
    </source>
</evidence>
<dbReference type="GO" id="GO:0003677">
    <property type="term" value="F:DNA binding"/>
    <property type="evidence" value="ECO:0007669"/>
    <property type="project" value="UniProtKB-KW"/>
</dbReference>
<keyword evidence="2" id="KW-0805">Transcription regulation</keyword>
<dbReference type="PANTHER" id="PTHR30146">
    <property type="entry name" value="LACI-RELATED TRANSCRIPTIONAL REPRESSOR"/>
    <property type="match status" value="1"/>
</dbReference>
<evidence type="ECO:0000313" key="8">
    <source>
        <dbReference type="Proteomes" id="UP001501195"/>
    </source>
</evidence>
<dbReference type="EMBL" id="BAABIL010000614">
    <property type="protein sequence ID" value="GAA4657810.1"/>
    <property type="molecule type" value="Genomic_DNA"/>
</dbReference>
<feature type="region of interest" description="Disordered" evidence="5">
    <location>
        <begin position="326"/>
        <end position="356"/>
    </location>
</feature>
<dbReference type="InterPro" id="IPR010982">
    <property type="entry name" value="Lambda_DNA-bd_dom_sf"/>
</dbReference>
<gene>
    <name evidence="7" type="ORF">GCM10023225_32140</name>
</gene>
<evidence type="ECO:0000256" key="2">
    <source>
        <dbReference type="ARBA" id="ARBA00023015"/>
    </source>
</evidence>
<dbReference type="CDD" id="cd01392">
    <property type="entry name" value="HTH_LacI"/>
    <property type="match status" value="1"/>
</dbReference>
<keyword evidence="1" id="KW-0678">Repressor</keyword>
<name>A0ABP8VBP1_9ACTN</name>
<dbReference type="Proteomes" id="UP001501195">
    <property type="component" value="Unassembled WGS sequence"/>
</dbReference>
<dbReference type="Pfam" id="PF13377">
    <property type="entry name" value="Peripla_BP_3"/>
    <property type="match status" value="1"/>
</dbReference>
<evidence type="ECO:0000256" key="1">
    <source>
        <dbReference type="ARBA" id="ARBA00022491"/>
    </source>
</evidence>
<comment type="caution">
    <text evidence="7">The sequence shown here is derived from an EMBL/GenBank/DDBJ whole genome shotgun (WGS) entry which is preliminary data.</text>
</comment>
<feature type="domain" description="HTH lacI-type" evidence="6">
    <location>
        <begin position="1"/>
        <end position="53"/>
    </location>
</feature>